<sequence length="166" mass="18704">MLIKFSSPWRRKKLRVLEAGGRRAAVLHVSPQHHQTPPLPPQTPPLPPPPHRRHPCPQPRRLPSGLLHLSPLRPHESLRELRPVQTSAARMVTKTPSRHHPVLQQLHRLPVTHRIDYTLLLFTWPSTTSSLPDLLHISSSIHLSVPPALLSTMGAEPSVAPQLWNP</sequence>
<dbReference type="AlphaFoldDB" id="A0AA47P680"/>
<comment type="caution">
    <text evidence="2">The sequence shown here is derived from an EMBL/GenBank/DDBJ whole genome shotgun (WGS) entry which is preliminary data.</text>
</comment>
<reference evidence="2" key="1">
    <citation type="journal article" date="2023" name="Front. Mar. Sci.">
        <title>A new Merluccius polli reference genome to investigate the effects of global change in West African waters.</title>
        <authorList>
            <person name="Mateo J.L."/>
            <person name="Blanco-Fernandez C."/>
            <person name="Garcia-Vazquez E."/>
            <person name="Machado-Schiaffino G."/>
        </authorList>
    </citation>
    <scope>NUCLEOTIDE SEQUENCE</scope>
    <source>
        <strain evidence="2">C29</strain>
        <tissue evidence="2">Fin</tissue>
    </source>
</reference>
<evidence type="ECO:0000313" key="2">
    <source>
        <dbReference type="EMBL" id="KAK0152496.1"/>
    </source>
</evidence>
<name>A0AA47P680_MERPO</name>
<protein>
    <submittedName>
        <fullName evidence="2">Uncharacterized protein</fullName>
    </submittedName>
</protein>
<gene>
    <name evidence="2" type="ORF">N1851_005981</name>
</gene>
<organism evidence="2 3">
    <name type="scientific">Merluccius polli</name>
    <name type="common">Benguela hake</name>
    <name type="synonym">Merluccius cadenati</name>
    <dbReference type="NCBI Taxonomy" id="89951"/>
    <lineage>
        <taxon>Eukaryota</taxon>
        <taxon>Metazoa</taxon>
        <taxon>Chordata</taxon>
        <taxon>Craniata</taxon>
        <taxon>Vertebrata</taxon>
        <taxon>Euteleostomi</taxon>
        <taxon>Actinopterygii</taxon>
        <taxon>Neopterygii</taxon>
        <taxon>Teleostei</taxon>
        <taxon>Neoteleostei</taxon>
        <taxon>Acanthomorphata</taxon>
        <taxon>Zeiogadaria</taxon>
        <taxon>Gadariae</taxon>
        <taxon>Gadiformes</taxon>
        <taxon>Gadoidei</taxon>
        <taxon>Merlucciidae</taxon>
        <taxon>Merluccius</taxon>
    </lineage>
</organism>
<evidence type="ECO:0000256" key="1">
    <source>
        <dbReference type="SAM" id="MobiDB-lite"/>
    </source>
</evidence>
<evidence type="ECO:0000313" key="3">
    <source>
        <dbReference type="Proteomes" id="UP001174136"/>
    </source>
</evidence>
<keyword evidence="3" id="KW-1185">Reference proteome</keyword>
<feature type="region of interest" description="Disordered" evidence="1">
    <location>
        <begin position="29"/>
        <end position="66"/>
    </location>
</feature>
<feature type="compositionally biased region" description="Pro residues" evidence="1">
    <location>
        <begin position="37"/>
        <end position="49"/>
    </location>
</feature>
<dbReference type="EMBL" id="JAOPHQ010000977">
    <property type="protein sequence ID" value="KAK0152496.1"/>
    <property type="molecule type" value="Genomic_DNA"/>
</dbReference>
<dbReference type="Proteomes" id="UP001174136">
    <property type="component" value="Unassembled WGS sequence"/>
</dbReference>
<accession>A0AA47P680</accession>
<proteinExistence type="predicted"/>